<evidence type="ECO:0000256" key="2">
    <source>
        <dbReference type="SAM" id="SignalP"/>
    </source>
</evidence>
<reference evidence="3" key="3">
    <citation type="submission" date="2015-02" db="UniProtKB">
        <authorList>
            <consortium name="EnsemblProtists"/>
        </authorList>
    </citation>
    <scope>IDENTIFICATION</scope>
    <source>
        <strain evidence="3">DAOM BR144</strain>
    </source>
</reference>
<organism evidence="3 4">
    <name type="scientific">Globisporangium ultimum (strain ATCC 200006 / CBS 805.95 / DAOM BR144)</name>
    <name type="common">Pythium ultimum</name>
    <dbReference type="NCBI Taxonomy" id="431595"/>
    <lineage>
        <taxon>Eukaryota</taxon>
        <taxon>Sar</taxon>
        <taxon>Stramenopiles</taxon>
        <taxon>Oomycota</taxon>
        <taxon>Peronosporomycetes</taxon>
        <taxon>Pythiales</taxon>
        <taxon>Pythiaceae</taxon>
        <taxon>Globisporangium</taxon>
    </lineage>
</organism>
<feature type="transmembrane region" description="Helical" evidence="1">
    <location>
        <begin position="355"/>
        <end position="374"/>
    </location>
</feature>
<keyword evidence="1" id="KW-0812">Transmembrane</keyword>
<proteinExistence type="predicted"/>
<feature type="signal peptide" evidence="2">
    <location>
        <begin position="1"/>
        <end position="34"/>
    </location>
</feature>
<dbReference type="AlphaFoldDB" id="K3WEP7"/>
<keyword evidence="4" id="KW-1185">Reference proteome</keyword>
<dbReference type="VEuPathDB" id="FungiDB:PYU1_G003428"/>
<dbReference type="Proteomes" id="UP000019132">
    <property type="component" value="Unassembled WGS sequence"/>
</dbReference>
<dbReference type="OMA" id="FLCAYWQ"/>
<dbReference type="SUPFAM" id="SSF53448">
    <property type="entry name" value="Nucleotide-diphospho-sugar transferases"/>
    <property type="match status" value="1"/>
</dbReference>
<sequence length="534" mass="60708">MTKMAPRRGARASKLFLLLLPVLLLLGCAQCVAAEAAAVEAKAAVAVSGDKIANGKSTSRFAYVTVHYEGTSRDAEYVLGVQVLMQSIKLTGTPYDLVVLASDSVSEESKRIFRAIGCRVLDVTNIENPFLGGTLKNKGFIYTLNKLHVWNMLDYERVVYLDADNVLIRNADELFLCGHFCAVFMNPCHFHTGLLVVTPDAQEYERLLNALGHLESFDGADQGFLSSMYSDDLRRSQLFKPGRAQAMQANMPKGMRLPVGYNINHKYFYEQYHWKLFYLRHFASMTSPISPVKVVVESARGVPAVTVGFPMAPVLKPWYWWAAFVMDLNAIWHDIRATLPREQEHYAIEEATKTLVRFVFQLALLTFVLYVLKISLPMALLRQQCSDFAMRNNKLYRRAWLVLRIVLIAIAARIAPRGVHPLAPVHYGYSLTIFMNVFLHIYAACVISNFWNPLQSVNMPPILYVTPFWTFVAVTTAFEFFVVWLSTWAIFPNILWRLVFITASLFLCGVWQVQFYKLCMKAEFGGKKERLRSL</sequence>
<dbReference type="Gene3D" id="3.90.550.10">
    <property type="entry name" value="Spore Coat Polysaccharide Biosynthesis Protein SpsA, Chain A"/>
    <property type="match status" value="1"/>
</dbReference>
<dbReference type="EnsemblProtists" id="PYU1_T003438">
    <property type="protein sequence ID" value="PYU1_T003438"/>
    <property type="gene ID" value="PYU1_G003428"/>
</dbReference>
<protein>
    <submittedName>
        <fullName evidence="3">Uncharacterized protein</fullName>
    </submittedName>
</protein>
<feature type="transmembrane region" description="Helical" evidence="1">
    <location>
        <begin position="395"/>
        <end position="415"/>
    </location>
</feature>
<dbReference type="InterPro" id="IPR050587">
    <property type="entry name" value="GNT1/Glycosyltrans_8"/>
</dbReference>
<accession>K3WEP7</accession>
<keyword evidence="1" id="KW-0472">Membrane</keyword>
<keyword evidence="2" id="KW-0732">Signal</keyword>
<feature type="transmembrane region" description="Helical" evidence="1">
    <location>
        <begin position="494"/>
        <end position="513"/>
    </location>
</feature>
<dbReference type="EMBL" id="GL376603">
    <property type="status" value="NOT_ANNOTATED_CDS"/>
    <property type="molecule type" value="Genomic_DNA"/>
</dbReference>
<feature type="chain" id="PRO_5003867680" evidence="2">
    <location>
        <begin position="35"/>
        <end position="534"/>
    </location>
</feature>
<dbReference type="eggNOG" id="KOG1950">
    <property type="taxonomic scope" value="Eukaryota"/>
</dbReference>
<reference evidence="4" key="1">
    <citation type="journal article" date="2010" name="Genome Biol.">
        <title>Genome sequence of the necrotrophic plant pathogen Pythium ultimum reveals original pathogenicity mechanisms and effector repertoire.</title>
        <authorList>
            <person name="Levesque C.A."/>
            <person name="Brouwer H."/>
            <person name="Cano L."/>
            <person name="Hamilton J.P."/>
            <person name="Holt C."/>
            <person name="Huitema E."/>
            <person name="Raffaele S."/>
            <person name="Robideau G.P."/>
            <person name="Thines M."/>
            <person name="Win J."/>
            <person name="Zerillo M.M."/>
            <person name="Beakes G.W."/>
            <person name="Boore J.L."/>
            <person name="Busam D."/>
            <person name="Dumas B."/>
            <person name="Ferriera S."/>
            <person name="Fuerstenberg S.I."/>
            <person name="Gachon C.M."/>
            <person name="Gaulin E."/>
            <person name="Govers F."/>
            <person name="Grenville-Briggs L."/>
            <person name="Horner N."/>
            <person name="Hostetler J."/>
            <person name="Jiang R.H."/>
            <person name="Johnson J."/>
            <person name="Krajaejun T."/>
            <person name="Lin H."/>
            <person name="Meijer H.J."/>
            <person name="Moore B."/>
            <person name="Morris P."/>
            <person name="Phuntmart V."/>
            <person name="Puiu D."/>
            <person name="Shetty J."/>
            <person name="Stajich J.E."/>
            <person name="Tripathy S."/>
            <person name="Wawra S."/>
            <person name="van West P."/>
            <person name="Whitty B.R."/>
            <person name="Coutinho P.M."/>
            <person name="Henrissat B."/>
            <person name="Martin F."/>
            <person name="Thomas P.D."/>
            <person name="Tyler B.M."/>
            <person name="De Vries R.P."/>
            <person name="Kamoun S."/>
            <person name="Yandell M."/>
            <person name="Tisserat N."/>
            <person name="Buell C.R."/>
        </authorList>
    </citation>
    <scope>NUCLEOTIDE SEQUENCE</scope>
    <source>
        <strain evidence="4">DAOM:BR144</strain>
    </source>
</reference>
<feature type="transmembrane region" description="Helical" evidence="1">
    <location>
        <begin position="463"/>
        <end position="488"/>
    </location>
</feature>
<dbReference type="InterPro" id="IPR029044">
    <property type="entry name" value="Nucleotide-diphossugar_trans"/>
</dbReference>
<evidence type="ECO:0000313" key="4">
    <source>
        <dbReference type="Proteomes" id="UP000019132"/>
    </source>
</evidence>
<dbReference type="PROSITE" id="PS51257">
    <property type="entry name" value="PROKAR_LIPOPROTEIN"/>
    <property type="match status" value="1"/>
</dbReference>
<reference evidence="4" key="2">
    <citation type="submission" date="2010-04" db="EMBL/GenBank/DDBJ databases">
        <authorList>
            <person name="Buell R."/>
            <person name="Hamilton J."/>
            <person name="Hostetler J."/>
        </authorList>
    </citation>
    <scope>NUCLEOTIDE SEQUENCE [LARGE SCALE GENOMIC DNA]</scope>
    <source>
        <strain evidence="4">DAOM:BR144</strain>
    </source>
</reference>
<keyword evidence="1" id="KW-1133">Transmembrane helix</keyword>
<evidence type="ECO:0000256" key="1">
    <source>
        <dbReference type="SAM" id="Phobius"/>
    </source>
</evidence>
<evidence type="ECO:0000313" key="3">
    <source>
        <dbReference type="EnsemblProtists" id="PYU1_T003438"/>
    </source>
</evidence>
<dbReference type="InParanoid" id="K3WEP7"/>
<feature type="transmembrane region" description="Helical" evidence="1">
    <location>
        <begin position="427"/>
        <end position="451"/>
    </location>
</feature>
<dbReference type="HOGENOM" id="CLU_509519_0_0_1"/>
<dbReference type="STRING" id="431595.K3WEP7"/>
<name>K3WEP7_GLOUD</name>
<dbReference type="PANTHER" id="PTHR11183">
    <property type="entry name" value="GLYCOGENIN SUBFAMILY MEMBER"/>
    <property type="match status" value="1"/>
</dbReference>